<reference evidence="2" key="1">
    <citation type="journal article" date="2014" name="Proc. Natl. Acad. Sci. U.S.A.">
        <title>Extensive sampling of basidiomycete genomes demonstrates inadequacy of the white-rot/brown-rot paradigm for wood decay fungi.</title>
        <authorList>
            <person name="Riley R."/>
            <person name="Salamov A.A."/>
            <person name="Brown D.W."/>
            <person name="Nagy L.G."/>
            <person name="Floudas D."/>
            <person name="Held B.W."/>
            <person name="Levasseur A."/>
            <person name="Lombard V."/>
            <person name="Morin E."/>
            <person name="Otillar R."/>
            <person name="Lindquist E.A."/>
            <person name="Sun H."/>
            <person name="LaButti K.M."/>
            <person name="Schmutz J."/>
            <person name="Jabbour D."/>
            <person name="Luo H."/>
            <person name="Baker S.E."/>
            <person name="Pisabarro A.G."/>
            <person name="Walton J.D."/>
            <person name="Blanchette R.A."/>
            <person name="Henrissat B."/>
            <person name="Martin F."/>
            <person name="Cullen D."/>
            <person name="Hibbett D.S."/>
            <person name="Grigoriev I.V."/>
        </authorList>
    </citation>
    <scope>NUCLEOTIDE SEQUENCE [LARGE SCALE GENOMIC DNA]</scope>
    <source>
        <strain evidence="2">FD-172 SS1</strain>
    </source>
</reference>
<organism evidence="1 2">
    <name type="scientific">Botryobasidium botryosum (strain FD-172 SS1)</name>
    <dbReference type="NCBI Taxonomy" id="930990"/>
    <lineage>
        <taxon>Eukaryota</taxon>
        <taxon>Fungi</taxon>
        <taxon>Dikarya</taxon>
        <taxon>Basidiomycota</taxon>
        <taxon>Agaricomycotina</taxon>
        <taxon>Agaricomycetes</taxon>
        <taxon>Cantharellales</taxon>
        <taxon>Botryobasidiaceae</taxon>
        <taxon>Botryobasidium</taxon>
    </lineage>
</organism>
<sequence>MVIERTFGVIKRRFKLFRERTEYPLETQARIIPALCAIHNFILTYDAEDGLSPDNGDIAEGATINEVWAGGVSNAERERATETRDKIATEMWKNYSTSLSSVAP</sequence>
<dbReference type="InParanoid" id="A0A067M0Y3"/>
<accession>A0A067M0Y3</accession>
<dbReference type="AlphaFoldDB" id="A0A067M0Y3"/>
<evidence type="ECO:0000313" key="2">
    <source>
        <dbReference type="Proteomes" id="UP000027195"/>
    </source>
</evidence>
<protein>
    <recommendedName>
        <fullName evidence="3">DDE Tnp4 domain-containing protein</fullName>
    </recommendedName>
</protein>
<evidence type="ECO:0000313" key="1">
    <source>
        <dbReference type="EMBL" id="KDQ05547.1"/>
    </source>
</evidence>
<dbReference type="STRING" id="930990.A0A067M0Y3"/>
<keyword evidence="2" id="KW-1185">Reference proteome</keyword>
<name>A0A067M0Y3_BOTB1</name>
<dbReference type="EMBL" id="KL198263">
    <property type="protein sequence ID" value="KDQ05547.1"/>
    <property type="molecule type" value="Genomic_DNA"/>
</dbReference>
<dbReference type="HOGENOM" id="CLU_040082_4_0_1"/>
<dbReference type="Proteomes" id="UP000027195">
    <property type="component" value="Unassembled WGS sequence"/>
</dbReference>
<proteinExistence type="predicted"/>
<evidence type="ECO:0008006" key="3">
    <source>
        <dbReference type="Google" id="ProtNLM"/>
    </source>
</evidence>
<gene>
    <name evidence="1" type="ORF">BOTBODRAFT_40019</name>
</gene>
<dbReference type="OrthoDB" id="1681765at2759"/>